<dbReference type="EMBL" id="LAVV01003276">
    <property type="protein sequence ID" value="KNZ62255.1"/>
    <property type="molecule type" value="Genomic_DNA"/>
</dbReference>
<name>A0A0L6VQ07_9BASI</name>
<sequence>MAAIVSHKTKLLLTSENYMTWIIPMEAKLHKIRALDIVTGKIPPPLDEKQDDKSNYVKLNEDAYAEIVNCLDPEVLQYTQCNHDSRRSFQWIRCLADPQSKFSSINKFLSDIQSANQKLILAGIHLDDQVKTLFMLKKLPAKFFSFCDIIAMGFAAESFEKILKKLESYAIQNGLNNPESTTKTSRLIEQVTLLTQSKSSSSSSESSLPACSHCKKPGHRPIIAGHE</sequence>
<comment type="caution">
    <text evidence="2">The sequence shown here is derived from an EMBL/GenBank/DDBJ whole genome shotgun (WGS) entry which is preliminary data.</text>
</comment>
<dbReference type="VEuPathDB" id="FungiDB:VP01_1294g7"/>
<keyword evidence="3" id="KW-1185">Reference proteome</keyword>
<feature type="region of interest" description="Disordered" evidence="1">
    <location>
        <begin position="196"/>
        <end position="227"/>
    </location>
</feature>
<accession>A0A0L6VQ07</accession>
<dbReference type="AlphaFoldDB" id="A0A0L6VQ07"/>
<evidence type="ECO:0000313" key="2">
    <source>
        <dbReference type="EMBL" id="KNZ62255.1"/>
    </source>
</evidence>
<evidence type="ECO:0000313" key="3">
    <source>
        <dbReference type="Proteomes" id="UP000037035"/>
    </source>
</evidence>
<evidence type="ECO:0000256" key="1">
    <source>
        <dbReference type="SAM" id="MobiDB-lite"/>
    </source>
</evidence>
<proteinExistence type="predicted"/>
<feature type="compositionally biased region" description="Low complexity" evidence="1">
    <location>
        <begin position="197"/>
        <end position="207"/>
    </location>
</feature>
<reference evidence="2 3" key="1">
    <citation type="submission" date="2015-08" db="EMBL/GenBank/DDBJ databases">
        <title>Next Generation Sequencing and Analysis of the Genome of Puccinia sorghi L Schw, the Causal Agent of Maize Common Rust.</title>
        <authorList>
            <person name="Rochi L."/>
            <person name="Burguener G."/>
            <person name="Darino M."/>
            <person name="Turjanski A."/>
            <person name="Kreff E."/>
            <person name="Dieguez M.J."/>
            <person name="Sacco F."/>
        </authorList>
    </citation>
    <scope>NUCLEOTIDE SEQUENCE [LARGE SCALE GENOMIC DNA]</scope>
    <source>
        <strain evidence="2 3">RO10H11247</strain>
    </source>
</reference>
<gene>
    <name evidence="2" type="ORF">VP01_1294g7</name>
</gene>
<organism evidence="2 3">
    <name type="scientific">Puccinia sorghi</name>
    <dbReference type="NCBI Taxonomy" id="27349"/>
    <lineage>
        <taxon>Eukaryota</taxon>
        <taxon>Fungi</taxon>
        <taxon>Dikarya</taxon>
        <taxon>Basidiomycota</taxon>
        <taxon>Pucciniomycotina</taxon>
        <taxon>Pucciniomycetes</taxon>
        <taxon>Pucciniales</taxon>
        <taxon>Pucciniaceae</taxon>
        <taxon>Puccinia</taxon>
    </lineage>
</organism>
<dbReference type="Proteomes" id="UP000037035">
    <property type="component" value="Unassembled WGS sequence"/>
</dbReference>
<evidence type="ECO:0008006" key="4">
    <source>
        <dbReference type="Google" id="ProtNLM"/>
    </source>
</evidence>
<dbReference type="OrthoDB" id="413361at2759"/>
<protein>
    <recommendedName>
        <fullName evidence="4">Retrotransposon Copia-like N-terminal domain-containing protein</fullName>
    </recommendedName>
</protein>